<feature type="compositionally biased region" description="Low complexity" evidence="1">
    <location>
        <begin position="93"/>
        <end position="120"/>
    </location>
</feature>
<protein>
    <recommendedName>
        <fullName evidence="4">Retrotransposon gag domain-containing protein</fullName>
    </recommendedName>
</protein>
<organism evidence="2 3">
    <name type="scientific">Cajanus cajan</name>
    <name type="common">Pigeon pea</name>
    <name type="synonym">Cajanus indicus</name>
    <dbReference type="NCBI Taxonomy" id="3821"/>
    <lineage>
        <taxon>Eukaryota</taxon>
        <taxon>Viridiplantae</taxon>
        <taxon>Streptophyta</taxon>
        <taxon>Embryophyta</taxon>
        <taxon>Tracheophyta</taxon>
        <taxon>Spermatophyta</taxon>
        <taxon>Magnoliopsida</taxon>
        <taxon>eudicotyledons</taxon>
        <taxon>Gunneridae</taxon>
        <taxon>Pentapetalae</taxon>
        <taxon>rosids</taxon>
        <taxon>fabids</taxon>
        <taxon>Fabales</taxon>
        <taxon>Fabaceae</taxon>
        <taxon>Papilionoideae</taxon>
        <taxon>50 kb inversion clade</taxon>
        <taxon>NPAAA clade</taxon>
        <taxon>indigoferoid/millettioid clade</taxon>
        <taxon>Phaseoleae</taxon>
        <taxon>Cajanus</taxon>
    </lineage>
</organism>
<evidence type="ECO:0000313" key="3">
    <source>
        <dbReference type="Proteomes" id="UP000075243"/>
    </source>
</evidence>
<evidence type="ECO:0000313" key="2">
    <source>
        <dbReference type="EMBL" id="KYP31219.1"/>
    </source>
</evidence>
<dbReference type="STRING" id="3821.A0A151QLP5"/>
<evidence type="ECO:0008006" key="4">
    <source>
        <dbReference type="Google" id="ProtNLM"/>
    </source>
</evidence>
<dbReference type="CDD" id="cd00303">
    <property type="entry name" value="retropepsin_like"/>
    <property type="match status" value="1"/>
</dbReference>
<reference evidence="2" key="1">
    <citation type="journal article" date="2012" name="Nat. Biotechnol.">
        <title>Draft genome sequence of pigeonpea (Cajanus cajan), an orphan legume crop of resource-poor farmers.</title>
        <authorList>
            <person name="Varshney R.K."/>
            <person name="Chen W."/>
            <person name="Li Y."/>
            <person name="Bharti A.K."/>
            <person name="Saxena R.K."/>
            <person name="Schlueter J.A."/>
            <person name="Donoghue M.T."/>
            <person name="Azam S."/>
            <person name="Fan G."/>
            <person name="Whaley A.M."/>
            <person name="Farmer A.D."/>
            <person name="Sheridan J."/>
            <person name="Iwata A."/>
            <person name="Tuteja R."/>
            <person name="Penmetsa R.V."/>
            <person name="Wu W."/>
            <person name="Upadhyaya H.D."/>
            <person name="Yang S.P."/>
            <person name="Shah T."/>
            <person name="Saxena K.B."/>
            <person name="Michael T."/>
            <person name="McCombie W.R."/>
            <person name="Yang B."/>
            <person name="Zhang G."/>
            <person name="Yang H."/>
            <person name="Wang J."/>
            <person name="Spillane C."/>
            <person name="Cook D.R."/>
            <person name="May G.D."/>
            <person name="Xu X."/>
            <person name="Jackson S.A."/>
        </authorList>
    </citation>
    <scope>NUCLEOTIDE SEQUENCE [LARGE SCALE GENOMIC DNA]</scope>
</reference>
<dbReference type="Gramene" id="C.cajan_46616.t">
    <property type="protein sequence ID" value="C.cajan_46616.t"/>
    <property type="gene ID" value="C.cajan_46616"/>
</dbReference>
<dbReference type="Proteomes" id="UP000075243">
    <property type="component" value="Unassembled WGS sequence"/>
</dbReference>
<dbReference type="Gene3D" id="2.40.70.10">
    <property type="entry name" value="Acid Proteases"/>
    <property type="match status" value="1"/>
</dbReference>
<dbReference type="InterPro" id="IPR021109">
    <property type="entry name" value="Peptidase_aspartic_dom_sf"/>
</dbReference>
<name>A0A151QLP5_CAJCA</name>
<feature type="region of interest" description="Disordered" evidence="1">
    <location>
        <begin position="92"/>
        <end position="126"/>
    </location>
</feature>
<gene>
    <name evidence="2" type="ORF">KK1_048664</name>
</gene>
<evidence type="ECO:0000256" key="1">
    <source>
        <dbReference type="SAM" id="MobiDB-lite"/>
    </source>
</evidence>
<sequence>MYENHEAELYKLRQTSSVTDYQAQFEKLCNRNYGLSPTNILNCFISSLSPAIKRELALHKPASITQAIGLAKLVESKILDSKLKFSKQLNPYSTSPTQLTQSSSTTNSTPSHPLNTPSLPVKHLSQAQQQERRAVGLCYYCDAKFHSGHKCSPPKFLILLAEAEFDEKTTPTNLNIDPDIDLEAIHLQLSSQALMGFPSPQALKFQVNLFPSWPVGNGQHISCFGLCSNVPITFQNHLFHIPCYLLPIQGVDVILGIEWLRSIGPIQADFSIPQLSFSIDKLPITIQDDPSISPTLASYQQICHLIHHDSIASYHFFSFDKLTTHIEDDNSIFSPDILIYSSCLSDHLSHLSTILGLLTTHKFLLRELAFISDCILILG</sequence>
<keyword evidence="3" id="KW-1185">Reference proteome</keyword>
<proteinExistence type="predicted"/>
<dbReference type="AlphaFoldDB" id="A0A151QLP5"/>
<dbReference type="Pfam" id="PF08284">
    <property type="entry name" value="RVP_2"/>
    <property type="match status" value="1"/>
</dbReference>
<dbReference type="EMBL" id="KQ486269">
    <property type="protein sequence ID" value="KYP31219.1"/>
    <property type="molecule type" value="Genomic_DNA"/>
</dbReference>
<accession>A0A151QLP5</accession>